<dbReference type="SUPFAM" id="SSF102400">
    <property type="entry name" value="DNA polymerase III chi subunit"/>
    <property type="match status" value="1"/>
</dbReference>
<dbReference type="RefSeq" id="WP_258569624.1">
    <property type="nucleotide sequence ID" value="NZ_JAKUDN010000002.1"/>
</dbReference>
<dbReference type="InterPro" id="IPR007459">
    <property type="entry name" value="DNA_pol3_chi"/>
</dbReference>
<comment type="caution">
    <text evidence="1">The sequence shown here is derived from an EMBL/GenBank/DDBJ whole genome shotgun (WGS) entry which is preliminary data.</text>
</comment>
<dbReference type="Proteomes" id="UP001320768">
    <property type="component" value="Unassembled WGS sequence"/>
</dbReference>
<accession>A0ABT1L602</accession>
<keyword evidence="2" id="KW-1185">Reference proteome</keyword>
<dbReference type="InterPro" id="IPR036768">
    <property type="entry name" value="PolIII_chi_sf"/>
</dbReference>
<dbReference type="PANTHER" id="PTHR38767:SF1">
    <property type="entry name" value="DNA POLYMERASE III SUBUNIT CHI"/>
    <property type="match status" value="1"/>
</dbReference>
<proteinExistence type="predicted"/>
<evidence type="ECO:0000313" key="2">
    <source>
        <dbReference type="Proteomes" id="UP001320768"/>
    </source>
</evidence>
<reference evidence="1 2" key="1">
    <citation type="journal article" date="2022" name="Nat. Microbiol.">
        <title>The microbiome of a bacterivorous marine choanoflagellate contains a resource-demanding obligate bacterial associate.</title>
        <authorList>
            <person name="Needham D.M."/>
            <person name="Poirier C."/>
            <person name="Bachy C."/>
            <person name="George E.E."/>
            <person name="Wilken S."/>
            <person name="Yung C.C.M."/>
            <person name="Limardo A.J."/>
            <person name="Morando M."/>
            <person name="Sudek L."/>
            <person name="Malmstrom R.R."/>
            <person name="Keeling P.J."/>
            <person name="Santoro A.E."/>
            <person name="Worden A.Z."/>
        </authorList>
    </citation>
    <scope>NUCLEOTIDE SEQUENCE [LARGE SCALE GENOMIC DNA]</scope>
    <source>
        <strain evidence="1 2">Comchoano-2</strain>
    </source>
</reference>
<dbReference type="Gene3D" id="3.40.50.10110">
    <property type="entry name" value="DNA polymerase III subunit chi"/>
    <property type="match status" value="1"/>
</dbReference>
<evidence type="ECO:0000313" key="1">
    <source>
        <dbReference type="EMBL" id="MCP8352519.1"/>
    </source>
</evidence>
<organism evidence="1 2">
    <name type="scientific">Candidatus Synchoanobacter obligatus</name>
    <dbReference type="NCBI Taxonomy" id="2919597"/>
    <lineage>
        <taxon>Bacteria</taxon>
        <taxon>Pseudomonadati</taxon>
        <taxon>Pseudomonadota</taxon>
        <taxon>Gammaproteobacteria</taxon>
        <taxon>Candidatus Comchoanobacterales</taxon>
        <taxon>Candidatus Comchoanobacteraceae</taxon>
        <taxon>Candidatus Synchoanobacter</taxon>
    </lineage>
</organism>
<dbReference type="PANTHER" id="PTHR38767">
    <property type="entry name" value="DNA POLYMERASE III SUBUNIT CHI"/>
    <property type="match status" value="1"/>
</dbReference>
<protein>
    <submittedName>
        <fullName evidence="1">DNA polymerase III subunit chi</fullName>
    </submittedName>
</protein>
<gene>
    <name evidence="1" type="ORF">MKS91_04375</name>
</gene>
<sequence>MSQAIYFYVKQPNQAHELSEFILEKSFKNLYIHANDLEHANQISDLLWSHPPDRFIANMVATPCPTAIIHIGYQDIPEDRECIINCSTSILPKIPHIEWIIDHPNTDHKALARQRYKHWKQLGFDLHYTA</sequence>
<dbReference type="Pfam" id="PF04364">
    <property type="entry name" value="DNA_pol3_chi"/>
    <property type="match status" value="1"/>
</dbReference>
<dbReference type="EMBL" id="JAKUDN010000002">
    <property type="protein sequence ID" value="MCP8352519.1"/>
    <property type="molecule type" value="Genomic_DNA"/>
</dbReference>
<name>A0ABT1L602_9GAMM</name>